<keyword evidence="4" id="KW-0804">Transcription</keyword>
<dbReference type="Gene3D" id="4.10.240.10">
    <property type="entry name" value="Zn(2)-C6 fungal-type DNA-binding domain"/>
    <property type="match status" value="1"/>
</dbReference>
<evidence type="ECO:0000256" key="3">
    <source>
        <dbReference type="ARBA" id="ARBA00023125"/>
    </source>
</evidence>
<dbReference type="GO" id="GO:0000976">
    <property type="term" value="F:transcription cis-regulatory region binding"/>
    <property type="evidence" value="ECO:0007669"/>
    <property type="project" value="TreeGrafter"/>
</dbReference>
<organism evidence="8 9">
    <name type="scientific">Purpureocillium lavendulum</name>
    <dbReference type="NCBI Taxonomy" id="1247861"/>
    <lineage>
        <taxon>Eukaryota</taxon>
        <taxon>Fungi</taxon>
        <taxon>Dikarya</taxon>
        <taxon>Ascomycota</taxon>
        <taxon>Pezizomycotina</taxon>
        <taxon>Sordariomycetes</taxon>
        <taxon>Hypocreomycetidae</taxon>
        <taxon>Hypocreales</taxon>
        <taxon>Ophiocordycipitaceae</taxon>
        <taxon>Purpureocillium</taxon>
    </lineage>
</organism>
<dbReference type="PANTHER" id="PTHR31845:SF10">
    <property type="entry name" value="ZN(II)2CYS6 TRANSCRIPTION FACTOR (EUROFUNG)"/>
    <property type="match status" value="1"/>
</dbReference>
<proteinExistence type="predicted"/>
<evidence type="ECO:0000256" key="4">
    <source>
        <dbReference type="ARBA" id="ARBA00023163"/>
    </source>
</evidence>
<keyword evidence="3" id="KW-0238">DNA-binding</keyword>
<evidence type="ECO:0000256" key="2">
    <source>
        <dbReference type="ARBA" id="ARBA00023015"/>
    </source>
</evidence>
<keyword evidence="9" id="KW-1185">Reference proteome</keyword>
<keyword evidence="2" id="KW-0805">Transcription regulation</keyword>
<evidence type="ECO:0000256" key="6">
    <source>
        <dbReference type="SAM" id="Coils"/>
    </source>
</evidence>
<keyword evidence="5" id="KW-0539">Nucleus</keyword>
<reference evidence="8" key="1">
    <citation type="submission" date="2023-01" db="EMBL/GenBank/DDBJ databases">
        <title>The growth and conidiation of Purpureocillium lavendulum are regulated by nitrogen source and histone H3K14 acetylation.</title>
        <authorList>
            <person name="Tang P."/>
            <person name="Han J."/>
            <person name="Zhang C."/>
            <person name="Tang P."/>
            <person name="Qi F."/>
            <person name="Zhang K."/>
            <person name="Liang L."/>
        </authorList>
    </citation>
    <scope>NUCLEOTIDE SEQUENCE</scope>
    <source>
        <strain evidence="8">YMF1.00683</strain>
    </source>
</reference>
<comment type="caution">
    <text evidence="8">The sequence shown here is derived from an EMBL/GenBank/DDBJ whole genome shotgun (WGS) entry which is preliminary data.</text>
</comment>
<dbReference type="EMBL" id="JAQHRD010000003">
    <property type="protein sequence ID" value="KAJ6443369.1"/>
    <property type="molecule type" value="Genomic_DNA"/>
</dbReference>
<protein>
    <submittedName>
        <fullName evidence="8">Fungal transcriptional regulatory protein</fullName>
    </submittedName>
</protein>
<dbReference type="AlphaFoldDB" id="A0AB34FW77"/>
<accession>A0AB34FW77</accession>
<evidence type="ECO:0000256" key="7">
    <source>
        <dbReference type="SAM" id="MobiDB-lite"/>
    </source>
</evidence>
<evidence type="ECO:0000256" key="1">
    <source>
        <dbReference type="ARBA" id="ARBA00004123"/>
    </source>
</evidence>
<feature type="region of interest" description="Disordered" evidence="7">
    <location>
        <begin position="92"/>
        <end position="130"/>
    </location>
</feature>
<dbReference type="GO" id="GO:0008270">
    <property type="term" value="F:zinc ion binding"/>
    <property type="evidence" value="ECO:0007669"/>
    <property type="project" value="InterPro"/>
</dbReference>
<dbReference type="Proteomes" id="UP001163105">
    <property type="component" value="Unassembled WGS sequence"/>
</dbReference>
<dbReference type="GO" id="GO:0000981">
    <property type="term" value="F:DNA-binding transcription factor activity, RNA polymerase II-specific"/>
    <property type="evidence" value="ECO:0007669"/>
    <property type="project" value="InterPro"/>
</dbReference>
<feature type="coiled-coil region" evidence="6">
    <location>
        <begin position="42"/>
        <end position="69"/>
    </location>
</feature>
<dbReference type="GO" id="GO:0005634">
    <property type="term" value="C:nucleus"/>
    <property type="evidence" value="ECO:0007669"/>
    <property type="project" value="UniProtKB-SubCell"/>
</dbReference>
<comment type="subcellular location">
    <subcellularLocation>
        <location evidence="1">Nucleus</location>
    </subcellularLocation>
</comment>
<dbReference type="CDD" id="cd12148">
    <property type="entry name" value="fungal_TF_MHR"/>
    <property type="match status" value="1"/>
</dbReference>
<evidence type="ECO:0000313" key="8">
    <source>
        <dbReference type="EMBL" id="KAJ6443369.1"/>
    </source>
</evidence>
<sequence length="643" mass="72398">MAKARCNFQEANAARHLCDRCEKMGIKCVAKATRSLRKPRQIKPLNSRLSTLERQLETLTAALEIHQGSASRATESTSPAAPPNIEQTAATLTPDSTATNNSRDVPSLHQQPEGRHQGAQPSRTKQPDSVPVFGLTWPQVERILDIFRAKYMPKFPFVIVQQHTTARTLFEQKPFLFRAIMLAAAPLPASRLIKMKRNVLAYLGQHMLVEEERKLDLLQGLLVCLAWADLRSLYDEQITTLTYLALGYAHNLGITRMPPALLRMIGMDEAPEDVRQSKHDAMMQQNMHSTEEQRAYLGCYCLLSVNSTQFGRQNALRSQYIDLCGDALKRKLQHPLDGFLERMVRLTQMGERISEAFGAANDSERGKPFLFLLEDQTTAFKAELDAVIDSLAQELTRDRMSYAHGVGGRDFDSWEKAAALHYNYLLVRLYEPATRLPELPADDGQGYLTATYRAQCLDSCLGAAKAYFDTLFTLPAAHYVHQSVANTEQVTFVMVIATRLLLLRSPGWDLGRARSTLDFVAVLDHLLRRVEDAEAERRRDVEAFVREMGVRASEEEVAAEGPLVDTVKKVRWIRAWFEKRVQGEQSAASAPGDDDDVEEIVVNREEPPERIVEQARFLAMGGGSYWFGGLLPNTAWNFDDVNM</sequence>
<feature type="compositionally biased region" description="Polar residues" evidence="7">
    <location>
        <begin position="92"/>
        <end position="110"/>
    </location>
</feature>
<evidence type="ECO:0000256" key="5">
    <source>
        <dbReference type="ARBA" id="ARBA00023242"/>
    </source>
</evidence>
<evidence type="ECO:0000313" key="9">
    <source>
        <dbReference type="Proteomes" id="UP001163105"/>
    </source>
</evidence>
<gene>
    <name evidence="8" type="ORF">O9K51_04548</name>
</gene>
<dbReference type="InterPro" id="IPR051089">
    <property type="entry name" value="prtT"/>
</dbReference>
<dbReference type="InterPro" id="IPR036864">
    <property type="entry name" value="Zn2-C6_fun-type_DNA-bd_sf"/>
</dbReference>
<name>A0AB34FW77_9HYPO</name>
<dbReference type="PANTHER" id="PTHR31845">
    <property type="entry name" value="FINGER DOMAIN PROTEIN, PUTATIVE-RELATED"/>
    <property type="match status" value="1"/>
</dbReference>
<keyword evidence="6" id="KW-0175">Coiled coil</keyword>